<name>A0A1T5B0J9_9HYPH</name>
<dbReference type="PROSITE" id="PS51257">
    <property type="entry name" value="PROKAR_LIPOPROTEIN"/>
    <property type="match status" value="1"/>
</dbReference>
<dbReference type="EMBL" id="FUYX01000001">
    <property type="protein sequence ID" value="SKB40746.1"/>
    <property type="molecule type" value="Genomic_DNA"/>
</dbReference>
<evidence type="ECO:0000313" key="10">
    <source>
        <dbReference type="Proteomes" id="UP000190130"/>
    </source>
</evidence>
<dbReference type="Pfam" id="PF18947">
    <property type="entry name" value="HAMP_2"/>
    <property type="match status" value="1"/>
</dbReference>
<dbReference type="GO" id="GO:0016020">
    <property type="term" value="C:membrane"/>
    <property type="evidence" value="ECO:0007669"/>
    <property type="project" value="UniProtKB-SubCell"/>
</dbReference>
<feature type="compositionally biased region" description="Low complexity" evidence="5">
    <location>
        <begin position="542"/>
        <end position="554"/>
    </location>
</feature>
<evidence type="ECO:0000256" key="2">
    <source>
        <dbReference type="ARBA" id="ARBA00022500"/>
    </source>
</evidence>
<dbReference type="OrthoDB" id="8456673at2"/>
<sequence>MKFFPSSIQNYLVATMACLCVPGIGALAYMAEQSFMEVRTNMRLAELVEADKALLLTGNMIRTARGQAQTSIQAVDDPAPLLKRIEEASRTQIAEAIAQLRDTDLPNREELIAGIQQEQKLTDARMADLHAEAAKPKPQRSLAATMPWYNGIGAIEAAIVKASDETSNAARLADPVLADLQAFKSAGWDVRSHYGTQCSVLRPAFGSGKALDAAQLRRLGELRGTSNAARDTLKQLASRPGVGSDLVRKIGVMSAEVEASNRRMDDLIGKLGQNAEPVIAAEDWTKQCNAPFEAIVSAVTQSLDDMITRTGEKLTHAWIKLGIVGSLLAALLVICVLSWRGVQRRIARPLVSLKSALDGMQNGDFAQAIPPAPSPDEIGALSRALETYRENALALEQNRRDRELAMLADAEQAAHVQKLLGEVAGIVAAARDGNFSGQAQVGDMEGPLKELVEGINEINVVVDTATTEFAGALSAIAGGDLTRRVETGYRGRFADLKGAINETVDRLSATVATIQTTSADVGLAAREIHMGADDLSKRTEEQASSLEETAATTEELAASVKASAQASKDAARIADEAMQAAENGGAIAGQAVEAMARIESASQKISDIIRVIDDIAFQTNLLALNAAVEAARAGEAGKGFAVVASEVRTLAQRSGEAAKDISGLISSSNAEVGEGVKLVRQAGDQLSRILAASQKVAATIADISAASGEQANGIDEMSQAVAHLDEMTQQNAALAEESAASANALTGRIGQLNELVAAFRTGREAAQAAPVAAAGSASPRPAKPALRSLTRPAAAPASATAAAADGSEPERLRQLAQAAFAQSKSAPAPRKVANGRAQDAGWEEF</sequence>
<dbReference type="SMART" id="SM00304">
    <property type="entry name" value="HAMP"/>
    <property type="match status" value="2"/>
</dbReference>
<dbReference type="Gene3D" id="6.10.340.10">
    <property type="match status" value="1"/>
</dbReference>
<dbReference type="CDD" id="cd11386">
    <property type="entry name" value="MCP_signal"/>
    <property type="match status" value="1"/>
</dbReference>
<accession>A0A1T5B0J9</accession>
<gene>
    <name evidence="9" type="ORF">SAMN05660750_00629</name>
</gene>
<feature type="region of interest" description="Disordered" evidence="5">
    <location>
        <begin position="770"/>
        <end position="845"/>
    </location>
</feature>
<evidence type="ECO:0000256" key="1">
    <source>
        <dbReference type="ARBA" id="ARBA00004370"/>
    </source>
</evidence>
<dbReference type="Pfam" id="PF00672">
    <property type="entry name" value="HAMP"/>
    <property type="match status" value="1"/>
</dbReference>
<proteinExistence type="inferred from homology"/>
<dbReference type="InterPro" id="IPR004090">
    <property type="entry name" value="Chemotax_Me-accpt_rcpt"/>
</dbReference>
<dbReference type="AlphaFoldDB" id="A0A1T5B0J9"/>
<dbReference type="SMART" id="SM00283">
    <property type="entry name" value="MA"/>
    <property type="match status" value="1"/>
</dbReference>
<dbReference type="CDD" id="cd06225">
    <property type="entry name" value="HAMP"/>
    <property type="match status" value="1"/>
</dbReference>
<feature type="compositionally biased region" description="Low complexity" evidence="5">
    <location>
        <begin position="770"/>
        <end position="804"/>
    </location>
</feature>
<keyword evidence="2" id="KW-0145">Chemotaxis</keyword>
<feature type="transmembrane region" description="Helical" evidence="6">
    <location>
        <begin position="12"/>
        <end position="31"/>
    </location>
</feature>
<dbReference type="SUPFAM" id="SSF58104">
    <property type="entry name" value="Methyl-accepting chemotaxis protein (MCP) signaling domain"/>
    <property type="match status" value="1"/>
</dbReference>
<evidence type="ECO:0000256" key="3">
    <source>
        <dbReference type="ARBA" id="ARBA00029447"/>
    </source>
</evidence>
<dbReference type="GO" id="GO:0007165">
    <property type="term" value="P:signal transduction"/>
    <property type="evidence" value="ECO:0007669"/>
    <property type="project" value="UniProtKB-KW"/>
</dbReference>
<dbReference type="PROSITE" id="PS50111">
    <property type="entry name" value="CHEMOTAXIS_TRANSDUC_2"/>
    <property type="match status" value="1"/>
</dbReference>
<dbReference type="InterPro" id="IPR003660">
    <property type="entry name" value="HAMP_dom"/>
</dbReference>
<dbReference type="Pfam" id="PF00015">
    <property type="entry name" value="MCPsignal"/>
    <property type="match status" value="1"/>
</dbReference>
<organism evidence="9 10">
    <name type="scientific">Bosea thiooxidans</name>
    <dbReference type="NCBI Taxonomy" id="53254"/>
    <lineage>
        <taxon>Bacteria</taxon>
        <taxon>Pseudomonadati</taxon>
        <taxon>Pseudomonadota</taxon>
        <taxon>Alphaproteobacteria</taxon>
        <taxon>Hyphomicrobiales</taxon>
        <taxon>Boseaceae</taxon>
        <taxon>Bosea</taxon>
    </lineage>
</organism>
<feature type="transmembrane region" description="Helical" evidence="6">
    <location>
        <begin position="317"/>
        <end position="339"/>
    </location>
</feature>
<dbReference type="GO" id="GO:0004888">
    <property type="term" value="F:transmembrane signaling receptor activity"/>
    <property type="evidence" value="ECO:0007669"/>
    <property type="project" value="InterPro"/>
</dbReference>
<feature type="domain" description="HAMP" evidence="8">
    <location>
        <begin position="467"/>
        <end position="512"/>
    </location>
</feature>
<dbReference type="Proteomes" id="UP000190130">
    <property type="component" value="Unassembled WGS sequence"/>
</dbReference>
<feature type="domain" description="HAMP" evidence="8">
    <location>
        <begin position="344"/>
        <end position="397"/>
    </location>
</feature>
<protein>
    <submittedName>
        <fullName evidence="9">HAMP domain-containing protein</fullName>
    </submittedName>
</protein>
<dbReference type="PRINTS" id="PR00260">
    <property type="entry name" value="CHEMTRNSDUCR"/>
</dbReference>
<dbReference type="GO" id="GO:0006935">
    <property type="term" value="P:chemotaxis"/>
    <property type="evidence" value="ECO:0007669"/>
    <property type="project" value="UniProtKB-KW"/>
</dbReference>
<dbReference type="RefSeq" id="WP_079591068.1">
    <property type="nucleotide sequence ID" value="NZ_FUYX01000001.1"/>
</dbReference>
<evidence type="ECO:0000256" key="6">
    <source>
        <dbReference type="SAM" id="Phobius"/>
    </source>
</evidence>
<feature type="region of interest" description="Disordered" evidence="5">
    <location>
        <begin position="535"/>
        <end position="554"/>
    </location>
</feature>
<dbReference type="PANTHER" id="PTHR43531">
    <property type="entry name" value="PROTEIN ICFG"/>
    <property type="match status" value="1"/>
</dbReference>
<dbReference type="InterPro" id="IPR051310">
    <property type="entry name" value="MCP_chemotaxis"/>
</dbReference>
<dbReference type="PANTHER" id="PTHR43531:SF11">
    <property type="entry name" value="METHYL-ACCEPTING CHEMOTAXIS PROTEIN 3"/>
    <property type="match status" value="1"/>
</dbReference>
<feature type="domain" description="Methyl-accepting transducer" evidence="7">
    <location>
        <begin position="517"/>
        <end position="746"/>
    </location>
</feature>
<dbReference type="InterPro" id="IPR004089">
    <property type="entry name" value="MCPsignal_dom"/>
</dbReference>
<dbReference type="PROSITE" id="PS50885">
    <property type="entry name" value="HAMP"/>
    <property type="match status" value="2"/>
</dbReference>
<comment type="subcellular location">
    <subcellularLocation>
        <location evidence="1">Membrane</location>
    </subcellularLocation>
</comment>
<dbReference type="FunFam" id="1.10.287.950:FF:000001">
    <property type="entry name" value="Methyl-accepting chemotaxis sensory transducer"/>
    <property type="match status" value="1"/>
</dbReference>
<keyword evidence="6" id="KW-1133">Transmembrane helix</keyword>
<evidence type="ECO:0000313" key="9">
    <source>
        <dbReference type="EMBL" id="SKB40746.1"/>
    </source>
</evidence>
<dbReference type="Gene3D" id="1.10.287.950">
    <property type="entry name" value="Methyl-accepting chemotaxis protein"/>
    <property type="match status" value="1"/>
</dbReference>
<keyword evidence="6" id="KW-0472">Membrane</keyword>
<evidence type="ECO:0000256" key="4">
    <source>
        <dbReference type="PROSITE-ProRule" id="PRU00284"/>
    </source>
</evidence>
<reference evidence="9 10" key="1">
    <citation type="submission" date="2017-02" db="EMBL/GenBank/DDBJ databases">
        <authorList>
            <person name="Peterson S.W."/>
        </authorList>
    </citation>
    <scope>NUCLEOTIDE SEQUENCE [LARGE SCALE GENOMIC DNA]</scope>
    <source>
        <strain evidence="9 10">DSM 9653</strain>
    </source>
</reference>
<dbReference type="SUPFAM" id="SSF158472">
    <property type="entry name" value="HAMP domain-like"/>
    <property type="match status" value="1"/>
</dbReference>
<keyword evidence="6" id="KW-0812">Transmembrane</keyword>
<keyword evidence="4" id="KW-0807">Transducer</keyword>
<evidence type="ECO:0000259" key="7">
    <source>
        <dbReference type="PROSITE" id="PS50111"/>
    </source>
</evidence>
<evidence type="ECO:0000256" key="5">
    <source>
        <dbReference type="SAM" id="MobiDB-lite"/>
    </source>
</evidence>
<comment type="similarity">
    <text evidence="3">Belongs to the methyl-accepting chemotaxis (MCP) protein family.</text>
</comment>
<evidence type="ECO:0000259" key="8">
    <source>
        <dbReference type="PROSITE" id="PS50885"/>
    </source>
</evidence>